<evidence type="ECO:0000256" key="1">
    <source>
        <dbReference type="SAM" id="Phobius"/>
    </source>
</evidence>
<dbReference type="AlphaFoldDB" id="A0A3S4C1W0"/>
<proteinExistence type="predicted"/>
<protein>
    <recommendedName>
        <fullName evidence="4">Pilus assembly protein</fullName>
    </recommendedName>
</protein>
<evidence type="ECO:0000313" key="2">
    <source>
        <dbReference type="EMBL" id="RWZ61078.1"/>
    </source>
</evidence>
<keyword evidence="1" id="KW-0472">Membrane</keyword>
<dbReference type="Proteomes" id="UP000288603">
    <property type="component" value="Unassembled WGS sequence"/>
</dbReference>
<dbReference type="RefSeq" id="WP_128498582.1">
    <property type="nucleotide sequence ID" value="NZ_RZNC01000003.1"/>
</dbReference>
<feature type="transmembrane region" description="Helical" evidence="1">
    <location>
        <begin position="20"/>
        <end position="38"/>
    </location>
</feature>
<keyword evidence="3" id="KW-1185">Reference proteome</keyword>
<accession>A0A3S4C1W0</accession>
<keyword evidence="1" id="KW-1133">Transmembrane helix</keyword>
<dbReference type="EMBL" id="RZNC01000003">
    <property type="protein sequence ID" value="RWZ61078.1"/>
    <property type="molecule type" value="Genomic_DNA"/>
</dbReference>
<evidence type="ECO:0008006" key="4">
    <source>
        <dbReference type="Google" id="ProtNLM"/>
    </source>
</evidence>
<evidence type="ECO:0000313" key="3">
    <source>
        <dbReference type="Proteomes" id="UP000288603"/>
    </source>
</evidence>
<reference evidence="2 3" key="1">
    <citation type="submission" date="2018-12" db="EMBL/GenBank/DDBJ databases">
        <authorList>
            <person name="Li F."/>
        </authorList>
    </citation>
    <scope>NUCLEOTIDE SEQUENCE [LARGE SCALE GENOMIC DNA]</scope>
    <source>
        <strain evidence="2 3">8H24J-4-2</strain>
    </source>
</reference>
<gene>
    <name evidence="2" type="ORF">ELQ92_08500</name>
</gene>
<dbReference type="OrthoDB" id="5118919at2"/>
<comment type="caution">
    <text evidence="2">The sequence shown here is derived from an EMBL/GenBank/DDBJ whole genome shotgun (WGS) entry which is preliminary data.</text>
</comment>
<keyword evidence="1" id="KW-0812">Transmembrane</keyword>
<organism evidence="2 3">
    <name type="scientific">Labedella populi</name>
    <dbReference type="NCBI Taxonomy" id="2498850"/>
    <lineage>
        <taxon>Bacteria</taxon>
        <taxon>Bacillati</taxon>
        <taxon>Actinomycetota</taxon>
        <taxon>Actinomycetes</taxon>
        <taxon>Micrococcales</taxon>
        <taxon>Microbacteriaceae</taxon>
        <taxon>Labedella</taxon>
    </lineage>
</organism>
<name>A0A3S4C1W0_9MICO</name>
<sequence length="155" mass="16061">MPSVVPPSRRSTSDGGSASLEFIVAGLVLLVPIVYLVVTLSQIQSAVLAAEGGSRHAARLFVDAPDPTTAVERAEQAVAFALDDQGIDSSSARVTISCADDVAAECLDQGDTVTVVVRIDVALPLAPPVLDLDRLAIVPVEARSANAVSDFRVPE</sequence>